<dbReference type="PROSITE" id="PS01133">
    <property type="entry name" value="UPF0017"/>
    <property type="match status" value="1"/>
</dbReference>
<dbReference type="SUPFAM" id="SSF53474">
    <property type="entry name" value="alpha/beta-Hydrolases"/>
    <property type="match status" value="1"/>
</dbReference>
<dbReference type="GO" id="GO:0034338">
    <property type="term" value="F:short-chain carboxylesterase activity"/>
    <property type="evidence" value="ECO:0007669"/>
    <property type="project" value="TreeGrafter"/>
</dbReference>
<organism evidence="2 3">
    <name type="scientific">Trifolium pratense</name>
    <name type="common">Red clover</name>
    <dbReference type="NCBI Taxonomy" id="57577"/>
    <lineage>
        <taxon>Eukaryota</taxon>
        <taxon>Viridiplantae</taxon>
        <taxon>Streptophyta</taxon>
        <taxon>Embryophyta</taxon>
        <taxon>Tracheophyta</taxon>
        <taxon>Spermatophyta</taxon>
        <taxon>Magnoliopsida</taxon>
        <taxon>eudicotyledons</taxon>
        <taxon>Gunneridae</taxon>
        <taxon>Pentapetalae</taxon>
        <taxon>rosids</taxon>
        <taxon>fabids</taxon>
        <taxon>Fabales</taxon>
        <taxon>Fabaceae</taxon>
        <taxon>Papilionoideae</taxon>
        <taxon>50 kb inversion clade</taxon>
        <taxon>NPAAA clade</taxon>
        <taxon>Hologalegina</taxon>
        <taxon>IRL clade</taxon>
        <taxon>Trifolieae</taxon>
        <taxon>Trifolium</taxon>
    </lineage>
</organism>
<accession>A0A2K3LS80</accession>
<feature type="non-terminal residue" evidence="2">
    <location>
        <position position="1"/>
    </location>
</feature>
<name>A0A2K3LS80_TRIPR</name>
<dbReference type="PANTHER" id="PTHR10794:SF84">
    <property type="entry name" value="ESTERASE_LIPASE_THIOESTERASE FAMILY PROTEIN"/>
    <property type="match status" value="1"/>
</dbReference>
<comment type="similarity">
    <text evidence="1">Belongs to the AB hydrolase superfamily. AB hydrolase 4 family.</text>
</comment>
<dbReference type="InterPro" id="IPR000952">
    <property type="entry name" value="AB_hydrolase_4_CS"/>
</dbReference>
<proteinExistence type="inferred from homology"/>
<protein>
    <submittedName>
        <fullName evidence="2">Embryogenesis-associated protein emb8-like</fullName>
    </submittedName>
</protein>
<evidence type="ECO:0000313" key="3">
    <source>
        <dbReference type="Proteomes" id="UP000236291"/>
    </source>
</evidence>
<gene>
    <name evidence="2" type="ORF">L195_g037387</name>
</gene>
<dbReference type="Proteomes" id="UP000236291">
    <property type="component" value="Unassembled WGS sequence"/>
</dbReference>
<evidence type="ECO:0000256" key="1">
    <source>
        <dbReference type="ARBA" id="ARBA00010884"/>
    </source>
</evidence>
<dbReference type="AlphaFoldDB" id="A0A2K3LS80"/>
<dbReference type="Gene3D" id="3.40.50.1820">
    <property type="entry name" value="alpha/beta hydrolase"/>
    <property type="match status" value="1"/>
</dbReference>
<evidence type="ECO:0000313" key="2">
    <source>
        <dbReference type="EMBL" id="PNX81369.1"/>
    </source>
</evidence>
<dbReference type="InterPro" id="IPR029058">
    <property type="entry name" value="AB_hydrolase_fold"/>
</dbReference>
<dbReference type="EMBL" id="ASHM01039771">
    <property type="protein sequence ID" value="PNX81369.1"/>
    <property type="molecule type" value="Genomic_DNA"/>
</dbReference>
<dbReference type="GO" id="GO:0047372">
    <property type="term" value="F:monoacylglycerol lipase activity"/>
    <property type="evidence" value="ECO:0007669"/>
    <property type="project" value="TreeGrafter"/>
</dbReference>
<dbReference type="PANTHER" id="PTHR10794">
    <property type="entry name" value="ABHYDROLASE DOMAIN-CONTAINING PROTEIN"/>
    <property type="match status" value="1"/>
</dbReference>
<reference evidence="2 3" key="2">
    <citation type="journal article" date="2017" name="Front. Plant Sci.">
        <title>Gene Classification and Mining of Molecular Markers Useful in Red Clover (Trifolium pratense) Breeding.</title>
        <authorList>
            <person name="Istvanek J."/>
            <person name="Dluhosova J."/>
            <person name="Dluhos P."/>
            <person name="Patkova L."/>
            <person name="Nedelnik J."/>
            <person name="Repkova J."/>
        </authorList>
    </citation>
    <scope>NUCLEOTIDE SEQUENCE [LARGE SCALE GENOMIC DNA]</scope>
    <source>
        <strain evidence="3">cv. Tatra</strain>
        <tissue evidence="2">Young leaves</tissue>
    </source>
</reference>
<reference evidence="2 3" key="1">
    <citation type="journal article" date="2014" name="Am. J. Bot.">
        <title>Genome assembly and annotation for red clover (Trifolium pratense; Fabaceae).</title>
        <authorList>
            <person name="Istvanek J."/>
            <person name="Jaros M."/>
            <person name="Krenek A."/>
            <person name="Repkova J."/>
        </authorList>
    </citation>
    <scope>NUCLEOTIDE SEQUENCE [LARGE SCALE GENOMIC DNA]</scope>
    <source>
        <strain evidence="3">cv. Tatra</strain>
        <tissue evidence="2">Young leaves</tissue>
    </source>
</reference>
<sequence>FLGDMHEVVSHVSDRYPNANLYGVGWSLGANILVRYLGQESHNCPLSGAVSLCNPFNLVVSDEDFRKGFNKIYDKALSSALCKIFKKHALLFEDIGGEYNIPMVANAKSVREFDDGLTRVSFGFKSVDDYYFNSSSSDSIKHVQTPLLCIQAENDPIAPSRGIPREDIKLLDKDQMTHIQYQQIRFNTLTLNLSCLIFM</sequence>
<dbReference type="InterPro" id="IPR050960">
    <property type="entry name" value="AB_hydrolase_4_sf"/>
</dbReference>
<dbReference type="STRING" id="57577.A0A2K3LS80"/>
<comment type="caution">
    <text evidence="2">The sequence shown here is derived from an EMBL/GenBank/DDBJ whole genome shotgun (WGS) entry which is preliminary data.</text>
</comment>